<dbReference type="Proteomes" id="UP000015105">
    <property type="component" value="Chromosome 3D"/>
</dbReference>
<accession>A0A453DW69</accession>
<feature type="compositionally biased region" description="Polar residues" evidence="1">
    <location>
        <begin position="117"/>
        <end position="128"/>
    </location>
</feature>
<feature type="compositionally biased region" description="Basic and acidic residues" evidence="1">
    <location>
        <begin position="86"/>
        <end position="104"/>
    </location>
</feature>
<evidence type="ECO:0000313" key="3">
    <source>
        <dbReference type="Proteomes" id="UP000015105"/>
    </source>
</evidence>
<reference evidence="3" key="1">
    <citation type="journal article" date="2014" name="Science">
        <title>Ancient hybridizations among the ancestral genomes of bread wheat.</title>
        <authorList>
            <consortium name="International Wheat Genome Sequencing Consortium,"/>
            <person name="Marcussen T."/>
            <person name="Sandve S.R."/>
            <person name="Heier L."/>
            <person name="Spannagl M."/>
            <person name="Pfeifer M."/>
            <person name="Jakobsen K.S."/>
            <person name="Wulff B.B."/>
            <person name="Steuernagel B."/>
            <person name="Mayer K.F."/>
            <person name="Olsen O.A."/>
        </authorList>
    </citation>
    <scope>NUCLEOTIDE SEQUENCE [LARGE SCALE GENOMIC DNA]</scope>
    <source>
        <strain evidence="3">cv. AL8/78</strain>
    </source>
</reference>
<evidence type="ECO:0000313" key="2">
    <source>
        <dbReference type="EnsemblPlants" id="AET3Gv20124700.2"/>
    </source>
</evidence>
<keyword evidence="3" id="KW-1185">Reference proteome</keyword>
<proteinExistence type="predicted"/>
<feature type="compositionally biased region" description="Basic and acidic residues" evidence="1">
    <location>
        <begin position="56"/>
        <end position="65"/>
    </location>
</feature>
<reference evidence="2" key="3">
    <citation type="journal article" date="2017" name="Nature">
        <title>Genome sequence of the progenitor of the wheat D genome Aegilops tauschii.</title>
        <authorList>
            <person name="Luo M.C."/>
            <person name="Gu Y.Q."/>
            <person name="Puiu D."/>
            <person name="Wang H."/>
            <person name="Twardziok S.O."/>
            <person name="Deal K.R."/>
            <person name="Huo N."/>
            <person name="Zhu T."/>
            <person name="Wang L."/>
            <person name="Wang Y."/>
            <person name="McGuire P.E."/>
            <person name="Liu S."/>
            <person name="Long H."/>
            <person name="Ramasamy R.K."/>
            <person name="Rodriguez J.C."/>
            <person name="Van S.L."/>
            <person name="Yuan L."/>
            <person name="Wang Z."/>
            <person name="Xia Z."/>
            <person name="Xiao L."/>
            <person name="Anderson O.D."/>
            <person name="Ouyang S."/>
            <person name="Liang Y."/>
            <person name="Zimin A.V."/>
            <person name="Pertea G."/>
            <person name="Qi P."/>
            <person name="Bennetzen J.L."/>
            <person name="Dai X."/>
            <person name="Dawson M.W."/>
            <person name="Muller H.G."/>
            <person name="Kugler K."/>
            <person name="Rivarola-Duarte L."/>
            <person name="Spannagl M."/>
            <person name="Mayer K.F.X."/>
            <person name="Lu F.H."/>
            <person name="Bevan M.W."/>
            <person name="Leroy P."/>
            <person name="Li P."/>
            <person name="You F.M."/>
            <person name="Sun Q."/>
            <person name="Liu Z."/>
            <person name="Lyons E."/>
            <person name="Wicker T."/>
            <person name="Salzberg S.L."/>
            <person name="Devos K.M."/>
            <person name="Dvorak J."/>
        </authorList>
    </citation>
    <scope>NUCLEOTIDE SEQUENCE [LARGE SCALE GENOMIC DNA]</scope>
    <source>
        <strain evidence="2">cv. AL8/78</strain>
    </source>
</reference>
<evidence type="ECO:0000256" key="1">
    <source>
        <dbReference type="SAM" id="MobiDB-lite"/>
    </source>
</evidence>
<dbReference type="Gramene" id="AET3Gv20124700.2">
    <property type="protein sequence ID" value="AET3Gv20124700.2"/>
    <property type="gene ID" value="AET3Gv20124700"/>
</dbReference>
<name>A0A453DW69_AEGTS</name>
<feature type="region of interest" description="Disordered" evidence="1">
    <location>
        <begin position="1"/>
        <end position="21"/>
    </location>
</feature>
<sequence>PSPMSPPLVPANTSTIFSHSDRTNKGEYLVNSQQISHQFVTVVPLRPEEVRKRGLEEHITQLRADEDADAGGQPRPEVLYQAQLRGGKEVEHPRHHHSSPDRRPASRAVPVIDDQPVQRTGSARQRGSTAGRAHPSVRRAGRSGCRTMAGFARSRPAVWSST</sequence>
<reference evidence="2" key="4">
    <citation type="submission" date="2019-03" db="UniProtKB">
        <authorList>
            <consortium name="EnsemblPlants"/>
        </authorList>
    </citation>
    <scope>IDENTIFICATION</scope>
</reference>
<reference evidence="2" key="5">
    <citation type="journal article" date="2021" name="G3 (Bethesda)">
        <title>Aegilops tauschii genome assembly Aet v5.0 features greater sequence contiguity and improved annotation.</title>
        <authorList>
            <person name="Wang L."/>
            <person name="Zhu T."/>
            <person name="Rodriguez J.C."/>
            <person name="Deal K.R."/>
            <person name="Dubcovsky J."/>
            <person name="McGuire P.E."/>
            <person name="Lux T."/>
            <person name="Spannagl M."/>
            <person name="Mayer K.F.X."/>
            <person name="Baldrich P."/>
            <person name="Meyers B.C."/>
            <person name="Huo N."/>
            <person name="Gu Y.Q."/>
            <person name="Zhou H."/>
            <person name="Devos K.M."/>
            <person name="Bennetzen J.L."/>
            <person name="Unver T."/>
            <person name="Budak H."/>
            <person name="Gulick P.J."/>
            <person name="Galiba G."/>
            <person name="Kalapos B."/>
            <person name="Nelson D.R."/>
            <person name="Li P."/>
            <person name="You F.M."/>
            <person name="Luo M.C."/>
            <person name="Dvorak J."/>
        </authorList>
    </citation>
    <scope>NUCLEOTIDE SEQUENCE [LARGE SCALE GENOMIC DNA]</scope>
    <source>
        <strain evidence="2">cv. AL8/78</strain>
    </source>
</reference>
<dbReference type="EnsemblPlants" id="AET3Gv20124700.2">
    <property type="protein sequence ID" value="AET3Gv20124700.2"/>
    <property type="gene ID" value="AET3Gv20124700"/>
</dbReference>
<protein>
    <submittedName>
        <fullName evidence="2">Uncharacterized protein</fullName>
    </submittedName>
</protein>
<reference evidence="3" key="2">
    <citation type="journal article" date="2017" name="Nat. Plants">
        <title>The Aegilops tauschii genome reveals multiple impacts of transposons.</title>
        <authorList>
            <person name="Zhao G."/>
            <person name="Zou C."/>
            <person name="Li K."/>
            <person name="Wang K."/>
            <person name="Li T."/>
            <person name="Gao L."/>
            <person name="Zhang X."/>
            <person name="Wang H."/>
            <person name="Yang Z."/>
            <person name="Liu X."/>
            <person name="Jiang W."/>
            <person name="Mao L."/>
            <person name="Kong X."/>
            <person name="Jiao Y."/>
            <person name="Jia J."/>
        </authorList>
    </citation>
    <scope>NUCLEOTIDE SEQUENCE [LARGE SCALE GENOMIC DNA]</scope>
    <source>
        <strain evidence="3">cv. AL8/78</strain>
    </source>
</reference>
<organism evidence="2 3">
    <name type="scientific">Aegilops tauschii subsp. strangulata</name>
    <name type="common">Goatgrass</name>
    <dbReference type="NCBI Taxonomy" id="200361"/>
    <lineage>
        <taxon>Eukaryota</taxon>
        <taxon>Viridiplantae</taxon>
        <taxon>Streptophyta</taxon>
        <taxon>Embryophyta</taxon>
        <taxon>Tracheophyta</taxon>
        <taxon>Spermatophyta</taxon>
        <taxon>Magnoliopsida</taxon>
        <taxon>Liliopsida</taxon>
        <taxon>Poales</taxon>
        <taxon>Poaceae</taxon>
        <taxon>BOP clade</taxon>
        <taxon>Pooideae</taxon>
        <taxon>Triticodae</taxon>
        <taxon>Triticeae</taxon>
        <taxon>Triticinae</taxon>
        <taxon>Aegilops</taxon>
    </lineage>
</organism>
<dbReference type="AlphaFoldDB" id="A0A453DW69"/>
<feature type="region of interest" description="Disordered" evidence="1">
    <location>
        <begin position="56"/>
        <end position="162"/>
    </location>
</feature>